<accession>A0AAC8QDP6</accession>
<organism evidence="2 3">
    <name type="scientific">Archangium gephyra</name>
    <dbReference type="NCBI Taxonomy" id="48"/>
    <lineage>
        <taxon>Bacteria</taxon>
        <taxon>Pseudomonadati</taxon>
        <taxon>Myxococcota</taxon>
        <taxon>Myxococcia</taxon>
        <taxon>Myxococcales</taxon>
        <taxon>Cystobacterineae</taxon>
        <taxon>Archangiaceae</taxon>
        <taxon>Archangium</taxon>
    </lineage>
</organism>
<sequence>MRELQRIERDACLTVRGRQEGIQAGAQALSVSRAQSCRSSSSRGHGSDTP</sequence>
<proteinExistence type="predicted"/>
<feature type="region of interest" description="Disordered" evidence="1">
    <location>
        <begin position="26"/>
        <end position="50"/>
    </location>
</feature>
<protein>
    <submittedName>
        <fullName evidence="2">Uncharacterized protein</fullName>
    </submittedName>
</protein>
<gene>
    <name evidence="2" type="ORF">AA314_06852</name>
</gene>
<dbReference type="Proteomes" id="UP000035579">
    <property type="component" value="Chromosome"/>
</dbReference>
<evidence type="ECO:0000313" key="3">
    <source>
        <dbReference type="Proteomes" id="UP000035579"/>
    </source>
</evidence>
<dbReference type="AlphaFoldDB" id="A0AAC8QDP6"/>
<dbReference type="EMBL" id="CP011509">
    <property type="protein sequence ID" value="AKJ05226.1"/>
    <property type="molecule type" value="Genomic_DNA"/>
</dbReference>
<evidence type="ECO:0000313" key="2">
    <source>
        <dbReference type="EMBL" id="AKJ05226.1"/>
    </source>
</evidence>
<name>A0AAC8QDP6_9BACT</name>
<evidence type="ECO:0000256" key="1">
    <source>
        <dbReference type="SAM" id="MobiDB-lite"/>
    </source>
</evidence>
<dbReference type="KEGG" id="age:AA314_06852"/>
<feature type="compositionally biased region" description="Low complexity" evidence="1">
    <location>
        <begin position="30"/>
        <end position="43"/>
    </location>
</feature>
<reference evidence="2 3" key="1">
    <citation type="submission" date="2015-05" db="EMBL/GenBank/DDBJ databases">
        <title>Genome assembly of Archangium gephyra DSM 2261.</title>
        <authorList>
            <person name="Sharma G."/>
            <person name="Subramanian S."/>
        </authorList>
    </citation>
    <scope>NUCLEOTIDE SEQUENCE [LARGE SCALE GENOMIC DNA]</scope>
    <source>
        <strain evidence="2 3">DSM 2261</strain>
    </source>
</reference>